<keyword evidence="6" id="KW-0732">Signal</keyword>
<feature type="domain" description="PapC N-terminal" evidence="11">
    <location>
        <begin position="32"/>
        <end position="172"/>
    </location>
</feature>
<evidence type="ECO:0000256" key="1">
    <source>
        <dbReference type="ARBA" id="ARBA00004571"/>
    </source>
</evidence>
<evidence type="ECO:0000259" key="10">
    <source>
        <dbReference type="Pfam" id="PF13953"/>
    </source>
</evidence>
<dbReference type="PANTHER" id="PTHR30451:SF20">
    <property type="entry name" value="FIMBRIAE USHER"/>
    <property type="match status" value="1"/>
</dbReference>
<proteinExistence type="inferred from homology"/>
<dbReference type="FunFam" id="2.60.40.3110:FF:000001">
    <property type="entry name" value="Putative fimbrial outer membrane usher"/>
    <property type="match status" value="1"/>
</dbReference>
<comment type="similarity">
    <text evidence="2">Belongs to the fimbrial export usher family.</text>
</comment>
<dbReference type="Pfam" id="PF13954">
    <property type="entry name" value="PapC_N"/>
    <property type="match status" value="1"/>
</dbReference>
<evidence type="ECO:0000313" key="12">
    <source>
        <dbReference type="EMBL" id="KQH87978.1"/>
    </source>
</evidence>
<comment type="caution">
    <text evidence="12">The sequence shown here is derived from an EMBL/GenBank/DDBJ whole genome shotgun (WGS) entry which is preliminary data.</text>
</comment>
<dbReference type="Proteomes" id="UP000051221">
    <property type="component" value="Unassembled WGS sequence"/>
</dbReference>
<dbReference type="SUPFAM" id="SSF141729">
    <property type="entry name" value="FimD N-terminal domain-like"/>
    <property type="match status" value="1"/>
</dbReference>
<feature type="domain" description="PapC-like C-terminal" evidence="10">
    <location>
        <begin position="769"/>
        <end position="822"/>
    </location>
</feature>
<dbReference type="InterPro" id="IPR043142">
    <property type="entry name" value="PapC-like_C_sf"/>
</dbReference>
<evidence type="ECO:0000313" key="13">
    <source>
        <dbReference type="Proteomes" id="UP000051221"/>
    </source>
</evidence>
<dbReference type="Gene3D" id="3.10.20.410">
    <property type="match status" value="1"/>
</dbReference>
<feature type="region of interest" description="Disordered" evidence="9">
    <location>
        <begin position="841"/>
        <end position="863"/>
    </location>
</feature>
<dbReference type="PANTHER" id="PTHR30451">
    <property type="entry name" value="OUTER MEMBRANE USHER PROTEIN"/>
    <property type="match status" value="1"/>
</dbReference>
<dbReference type="Pfam" id="PF13953">
    <property type="entry name" value="PapC_C"/>
    <property type="match status" value="1"/>
</dbReference>
<dbReference type="InterPro" id="IPR025949">
    <property type="entry name" value="PapC-like_C"/>
</dbReference>
<protein>
    <submittedName>
        <fullName evidence="12">Fimbrial assembly protein</fullName>
    </submittedName>
</protein>
<dbReference type="InterPro" id="IPR025885">
    <property type="entry name" value="PapC_N"/>
</dbReference>
<evidence type="ECO:0000256" key="6">
    <source>
        <dbReference type="ARBA" id="ARBA00022729"/>
    </source>
</evidence>
<dbReference type="InterPro" id="IPR036680">
    <property type="entry name" value="SPOR-like_sf"/>
</dbReference>
<keyword evidence="13" id="KW-1185">Reference proteome</keyword>
<dbReference type="GO" id="GO:0009279">
    <property type="term" value="C:cell outer membrane"/>
    <property type="evidence" value="ECO:0007669"/>
    <property type="project" value="UniProtKB-SubCell"/>
</dbReference>
<dbReference type="Gene3D" id="2.60.40.2070">
    <property type="match status" value="1"/>
</dbReference>
<dbReference type="GO" id="GO:0042834">
    <property type="term" value="F:peptidoglycan binding"/>
    <property type="evidence" value="ECO:0007669"/>
    <property type="project" value="InterPro"/>
</dbReference>
<accession>A0A0Q2MK06</accession>
<dbReference type="SUPFAM" id="SSF110997">
    <property type="entry name" value="Sporulation related repeat"/>
    <property type="match status" value="1"/>
</dbReference>
<dbReference type="InParanoid" id="A0A0Q2MK06"/>
<evidence type="ECO:0000256" key="3">
    <source>
        <dbReference type="ARBA" id="ARBA00022448"/>
    </source>
</evidence>
<evidence type="ECO:0000256" key="2">
    <source>
        <dbReference type="ARBA" id="ARBA00008064"/>
    </source>
</evidence>
<evidence type="ECO:0000256" key="7">
    <source>
        <dbReference type="ARBA" id="ARBA00023136"/>
    </source>
</evidence>
<keyword evidence="4" id="KW-1134">Transmembrane beta strand</keyword>
<dbReference type="InterPro" id="IPR037224">
    <property type="entry name" value="PapC_N_sf"/>
</dbReference>
<dbReference type="Pfam" id="PF00577">
    <property type="entry name" value="Usher"/>
    <property type="match status" value="1"/>
</dbReference>
<sequence>MKKLTSHLIIKAAITFWVLAPIHCVAAETYFFDENLLLGDGYNSELLKKISNGPQAEPGVYQLDVYINASFYGSHDVYLFVSDESEHALNACLSGEFYQQAGVLPDVVRQSQSANCESGVQIEGVTEHIDIAKLRLNLGIPQAYLVRHPRGYVDSSQWDVGEPVFFSNYTYNYYHANSNHSNGQEFRSDSQYLGLSSGLNLGLWHLRNISNYQRANNSGQTKEQFNSIRTYLSRPVSRLNGEVIVGESYTSGTFLGSIGFVGLQFKSDSRMLPESQRGYAPVVNGVANSTAKVIVRQNGRDIYQTTVPRGPFSISDLYPTSYEGDLDVEVIEADGSSSHFQIPFNAVPGSLRPDLLRYDISVGRTDDTQVEKLFADLTLERGISNTITGNTAVRLSDHYLAMSLGGVYGSSLGAFGSNVVFSHSDTPNESAEQGWRLGLNYSRSFGSGTSVTLAGYRYSTEGYRELTDHLGLMALDTDNTTYTSTSFNQSRQFTLTMNQNFGTGGVLYLSGSKIQYRDNRKDNDQFQMGFSSRLGRVNYGVTYARQYMSRGIDPFSGESLGREKEDIVSLNLSFPLGAAHERNAPNINAGYTHSQSSGSSYYMGASGVLDDDATLSYGISASHDESTDDTNLAISGQKRLSKVQLGASYSHSDRYRQFGASARGALVLHSGGVTAGHTLGETFAIVEAEGAEGTEVRNSQGTQVDSHGYALVPSLTPYRYNKVTLGASGSEQVEILTSEKQVAPYAGSAVKVTYQTRYGQAVLFTVDGEQEIPMGADVSSPSGQSLGMVGQAMQAYVRLEQLQGTLQVTWGQAKSCRFDYDIRDIEPASILYQDVRCEAETSPLNEPQMADPQEKEPQTSDSDTLTVMAPAASLAPLPAVTPAVTPTRMRGQYWVVAGVFDELTNASAQLERLLDYGFSTTQLVGYRNRHWIIVNKFSDLKLAFQNKNDVQRFGVESYIKVGGE</sequence>
<dbReference type="InterPro" id="IPR042186">
    <property type="entry name" value="FimD_plug_dom"/>
</dbReference>
<evidence type="ECO:0000256" key="4">
    <source>
        <dbReference type="ARBA" id="ARBA00022452"/>
    </source>
</evidence>
<organism evidence="12 13">
    <name type="scientific">Vibrio furnissii</name>
    <dbReference type="NCBI Taxonomy" id="29494"/>
    <lineage>
        <taxon>Bacteria</taxon>
        <taxon>Pseudomonadati</taxon>
        <taxon>Pseudomonadota</taxon>
        <taxon>Gammaproteobacteria</taxon>
        <taxon>Vibrionales</taxon>
        <taxon>Vibrionaceae</taxon>
        <taxon>Vibrio</taxon>
    </lineage>
</organism>
<dbReference type="RefSeq" id="WP_055465033.1">
    <property type="nucleotide sequence ID" value="NZ_LKHS01000001.1"/>
</dbReference>
<keyword evidence="3" id="KW-0813">Transport</keyword>
<dbReference type="InterPro" id="IPR000015">
    <property type="entry name" value="Fimb_usher"/>
</dbReference>
<evidence type="ECO:0000256" key="8">
    <source>
        <dbReference type="ARBA" id="ARBA00023237"/>
    </source>
</evidence>
<evidence type="ECO:0000256" key="9">
    <source>
        <dbReference type="SAM" id="MobiDB-lite"/>
    </source>
</evidence>
<dbReference type="AlphaFoldDB" id="A0A0Q2MK06"/>
<evidence type="ECO:0000259" key="11">
    <source>
        <dbReference type="Pfam" id="PF13954"/>
    </source>
</evidence>
<keyword evidence="7" id="KW-0472">Membrane</keyword>
<comment type="subcellular location">
    <subcellularLocation>
        <location evidence="1">Cell outer membrane</location>
        <topology evidence="1">Multi-pass membrane protein</topology>
    </subcellularLocation>
</comment>
<dbReference type="GO" id="GO:0009297">
    <property type="term" value="P:pilus assembly"/>
    <property type="evidence" value="ECO:0007669"/>
    <property type="project" value="InterPro"/>
</dbReference>
<reference evidence="12 13" key="1">
    <citation type="submission" date="2015-08" db="EMBL/GenBank/DDBJ databases">
        <title>Antibacterial properties of a collection of Vibrionaceae strains.</title>
        <authorList>
            <person name="Giubergia S."/>
        </authorList>
    </citation>
    <scope>NUCLEOTIDE SEQUENCE [LARGE SCALE GENOMIC DNA]</scope>
    <source>
        <strain evidence="12 13">S0821</strain>
    </source>
</reference>
<keyword evidence="8" id="KW-0998">Cell outer membrane</keyword>
<keyword evidence="5" id="KW-0812">Transmembrane</keyword>
<dbReference type="EMBL" id="LKHS01000001">
    <property type="protein sequence ID" value="KQH87978.1"/>
    <property type="molecule type" value="Genomic_DNA"/>
</dbReference>
<dbReference type="GO" id="GO:0015473">
    <property type="term" value="F:fimbrial usher porin activity"/>
    <property type="evidence" value="ECO:0007669"/>
    <property type="project" value="InterPro"/>
</dbReference>
<dbReference type="Gene3D" id="2.60.40.2610">
    <property type="entry name" value="Outer membrane usher protein FimD, plug domain"/>
    <property type="match status" value="1"/>
</dbReference>
<dbReference type="Gene3D" id="2.60.40.3110">
    <property type="match status" value="1"/>
</dbReference>
<dbReference type="FunCoup" id="A0A0Q2MK06">
    <property type="interactions" value="172"/>
</dbReference>
<name>A0A0Q2MK06_VIBFU</name>
<evidence type="ECO:0000256" key="5">
    <source>
        <dbReference type="ARBA" id="ARBA00022692"/>
    </source>
</evidence>
<gene>
    <name evidence="12" type="ORF">AMR76_01435</name>
</gene>